<accession>A0A5C6NQ17</accession>
<dbReference type="EMBL" id="RHFK02000010">
    <property type="protein sequence ID" value="TWW69514.1"/>
    <property type="molecule type" value="Genomic_DNA"/>
</dbReference>
<evidence type="ECO:0000313" key="2">
    <source>
        <dbReference type="Proteomes" id="UP000324091"/>
    </source>
</evidence>
<organism evidence="1 2">
    <name type="scientific">Takifugu flavidus</name>
    <name type="common">sansaifugu</name>
    <dbReference type="NCBI Taxonomy" id="433684"/>
    <lineage>
        <taxon>Eukaryota</taxon>
        <taxon>Metazoa</taxon>
        <taxon>Chordata</taxon>
        <taxon>Craniata</taxon>
        <taxon>Vertebrata</taxon>
        <taxon>Euteleostomi</taxon>
        <taxon>Actinopterygii</taxon>
        <taxon>Neopterygii</taxon>
        <taxon>Teleostei</taxon>
        <taxon>Neoteleostei</taxon>
        <taxon>Acanthomorphata</taxon>
        <taxon>Eupercaria</taxon>
        <taxon>Tetraodontiformes</taxon>
        <taxon>Tetradontoidea</taxon>
        <taxon>Tetraodontidae</taxon>
        <taxon>Takifugu</taxon>
    </lineage>
</organism>
<comment type="caution">
    <text evidence="1">The sequence shown here is derived from an EMBL/GenBank/DDBJ whole genome shotgun (WGS) entry which is preliminary data.</text>
</comment>
<proteinExistence type="predicted"/>
<dbReference type="Proteomes" id="UP000324091">
    <property type="component" value="Chromosome 18"/>
</dbReference>
<protein>
    <submittedName>
        <fullName evidence="1">Uncharacterized protein</fullName>
    </submittedName>
</protein>
<gene>
    <name evidence="1" type="ORF">D4764_18G0003200</name>
</gene>
<dbReference type="AlphaFoldDB" id="A0A5C6NQ17"/>
<name>A0A5C6NQ17_9TELE</name>
<sequence length="165" mass="17874">RGLRSEQVPYGGSALIGGWGEKVYIRHCLQLTSVVSPFDGTAGLRLIWAVRPTETVSQRELSGSAKKVGASSRLERFAVRARALVCPGQLAAGWRQWVALPQREPLTEWGATKQSARTISLTGPTAALARSFGSGFSLPLPSLPFARRNGAETWWCRRGDHGAFA</sequence>
<reference evidence="1 2" key="1">
    <citation type="submission" date="2019-04" db="EMBL/GenBank/DDBJ databases">
        <title>Chromosome genome assembly for Takifugu flavidus.</title>
        <authorList>
            <person name="Xiao S."/>
        </authorList>
    </citation>
    <scope>NUCLEOTIDE SEQUENCE [LARGE SCALE GENOMIC DNA]</scope>
    <source>
        <strain evidence="1">HTHZ2018</strain>
        <tissue evidence="1">Muscle</tissue>
    </source>
</reference>
<evidence type="ECO:0000313" key="1">
    <source>
        <dbReference type="EMBL" id="TWW69514.1"/>
    </source>
</evidence>
<feature type="non-terminal residue" evidence="1">
    <location>
        <position position="1"/>
    </location>
</feature>
<keyword evidence="2" id="KW-1185">Reference proteome</keyword>